<name>A8DW13_NEMVE</name>
<organism evidence="4 5">
    <name type="scientific">Nematostella vectensis</name>
    <name type="common">Starlet sea anemone</name>
    <dbReference type="NCBI Taxonomy" id="45351"/>
    <lineage>
        <taxon>Eukaryota</taxon>
        <taxon>Metazoa</taxon>
        <taxon>Cnidaria</taxon>
        <taxon>Anthozoa</taxon>
        <taxon>Hexacorallia</taxon>
        <taxon>Actiniaria</taxon>
        <taxon>Edwardsiidae</taxon>
        <taxon>Nematostella</taxon>
    </lineage>
</organism>
<dbReference type="InterPro" id="IPR029787">
    <property type="entry name" value="Nucleotide_cyclase"/>
</dbReference>
<dbReference type="PANTHER" id="PTHR45138:SF9">
    <property type="entry name" value="DIGUANYLATE CYCLASE DGCM-RELATED"/>
    <property type="match status" value="1"/>
</dbReference>
<accession>A8DW13</accession>
<dbReference type="PANTHER" id="PTHR45138">
    <property type="entry name" value="REGULATORY COMPONENTS OF SENSORY TRANSDUCTION SYSTEM"/>
    <property type="match status" value="1"/>
</dbReference>
<keyword evidence="2" id="KW-1133">Transmembrane helix</keyword>
<dbReference type="NCBIfam" id="TIGR00254">
    <property type="entry name" value="GGDEF"/>
    <property type="match status" value="1"/>
</dbReference>
<feature type="non-terminal residue" evidence="4">
    <location>
        <position position="306"/>
    </location>
</feature>
<keyword evidence="1" id="KW-0456">Lyase</keyword>
<dbReference type="InterPro" id="IPR000160">
    <property type="entry name" value="GGDEF_dom"/>
</dbReference>
<dbReference type="Proteomes" id="UP000001593">
    <property type="component" value="Unassembled WGS sequence"/>
</dbReference>
<dbReference type="InterPro" id="IPR043128">
    <property type="entry name" value="Rev_trsase/Diguanyl_cyclase"/>
</dbReference>
<keyword evidence="2" id="KW-0812">Transmembrane</keyword>
<dbReference type="CDD" id="cd01949">
    <property type="entry name" value="GGDEF"/>
    <property type="match status" value="1"/>
</dbReference>
<protein>
    <recommendedName>
        <fullName evidence="3">GGDEF domain-containing protein</fullName>
    </recommendedName>
</protein>
<dbReference type="STRING" id="45351.A8DW13"/>
<evidence type="ECO:0000313" key="4">
    <source>
        <dbReference type="EMBL" id="EDO25596.1"/>
    </source>
</evidence>
<dbReference type="FunFam" id="3.30.70.270:FF:000202">
    <property type="match status" value="1"/>
</dbReference>
<dbReference type="GO" id="GO:0052621">
    <property type="term" value="F:diguanylate cyclase activity"/>
    <property type="evidence" value="ECO:0000318"/>
    <property type="project" value="GO_Central"/>
</dbReference>
<feature type="domain" description="GGDEF" evidence="3">
    <location>
        <begin position="218"/>
        <end position="306"/>
    </location>
</feature>
<sequence>MVQSQARLVDAVSRFDAIYSQEDHPLGAEAATLSQVVAAHQQQPGFGQTGEFVLGQQRRNNIIYLLPSRHLNGTVMPPKHFSKDADRVMYAALSGKRGVLVADDYRGVEVLAAYEPLKELQLGLVAKVDVAEIRKPFIDAAWISLAVALGLSLVALIPVCMITSPLINQLETLVDERTKALDEANQELYYLAHHDHLTGIANRACFMRKLDAFRAGGGYPSLFFIDLDGFKPVNDRYGHLAGDEVLTVIAKRLQNGIRQSDLVARIGGDEFAVLLEDIPTSAQVTYIANEVMRLIREPIQLSGGQE</sequence>
<dbReference type="InParanoid" id="A8DW13"/>
<feature type="transmembrane region" description="Helical" evidence="2">
    <location>
        <begin position="142"/>
        <end position="167"/>
    </location>
</feature>
<dbReference type="AlphaFoldDB" id="A8DW13"/>
<reference evidence="4 5" key="1">
    <citation type="journal article" date="2007" name="Science">
        <title>Sea anemone genome reveals ancestral eumetazoan gene repertoire and genomic organization.</title>
        <authorList>
            <person name="Putnam N.H."/>
            <person name="Srivastava M."/>
            <person name="Hellsten U."/>
            <person name="Dirks B."/>
            <person name="Chapman J."/>
            <person name="Salamov A."/>
            <person name="Terry A."/>
            <person name="Shapiro H."/>
            <person name="Lindquist E."/>
            <person name="Kapitonov V.V."/>
            <person name="Jurka J."/>
            <person name="Genikhovich G."/>
            <person name="Grigoriev I.V."/>
            <person name="Lucas S.M."/>
            <person name="Steele R.E."/>
            <person name="Finnerty J.R."/>
            <person name="Technau U."/>
            <person name="Martindale M.Q."/>
            <person name="Rokhsar D.S."/>
        </authorList>
    </citation>
    <scope>NUCLEOTIDE SEQUENCE [LARGE SCALE GENOMIC DNA]</scope>
    <source>
        <strain evidence="5">CH2 X CH6</strain>
    </source>
</reference>
<dbReference type="Gene3D" id="3.30.70.270">
    <property type="match status" value="1"/>
</dbReference>
<dbReference type="HOGENOM" id="CLU_061370_0_0_1"/>
<dbReference type="Pfam" id="PF00990">
    <property type="entry name" value="GGDEF"/>
    <property type="match status" value="1"/>
</dbReference>
<dbReference type="GO" id="GO:0016829">
    <property type="term" value="F:lyase activity"/>
    <property type="evidence" value="ECO:0007669"/>
    <property type="project" value="UniProtKB-KW"/>
</dbReference>
<evidence type="ECO:0000256" key="1">
    <source>
        <dbReference type="ARBA" id="ARBA00023239"/>
    </source>
</evidence>
<dbReference type="InterPro" id="IPR050469">
    <property type="entry name" value="Diguanylate_Cyclase"/>
</dbReference>
<keyword evidence="5" id="KW-1185">Reference proteome</keyword>
<evidence type="ECO:0000259" key="3">
    <source>
        <dbReference type="PROSITE" id="PS50887"/>
    </source>
</evidence>
<proteinExistence type="predicted"/>
<dbReference type="EMBL" id="DS478946">
    <property type="protein sequence ID" value="EDO25596.1"/>
    <property type="molecule type" value="Genomic_DNA"/>
</dbReference>
<dbReference type="SUPFAM" id="SSF55073">
    <property type="entry name" value="Nucleotide cyclase"/>
    <property type="match status" value="1"/>
</dbReference>
<gene>
    <name evidence="4" type="ORF">NEMVEDRAFT_v1g225873</name>
</gene>
<evidence type="ECO:0000313" key="5">
    <source>
        <dbReference type="Proteomes" id="UP000001593"/>
    </source>
</evidence>
<dbReference type="SMART" id="SM00267">
    <property type="entry name" value="GGDEF"/>
    <property type="match status" value="1"/>
</dbReference>
<evidence type="ECO:0000256" key="2">
    <source>
        <dbReference type="SAM" id="Phobius"/>
    </source>
</evidence>
<keyword evidence="2" id="KW-0472">Membrane</keyword>
<dbReference type="PROSITE" id="PS50887">
    <property type="entry name" value="GGDEF"/>
    <property type="match status" value="1"/>
</dbReference>